<dbReference type="GO" id="GO:0005506">
    <property type="term" value="F:iron ion binding"/>
    <property type="evidence" value="ECO:0007669"/>
    <property type="project" value="InterPro"/>
</dbReference>
<dbReference type="AlphaFoldDB" id="A0A7X2Z7S5"/>
<dbReference type="GO" id="GO:0016705">
    <property type="term" value="F:oxidoreductase activity, acting on paired donors, with incorporation or reduction of molecular oxygen"/>
    <property type="evidence" value="ECO:0007669"/>
    <property type="project" value="UniProtKB-ARBA"/>
</dbReference>
<evidence type="ECO:0000256" key="6">
    <source>
        <dbReference type="ARBA" id="ARBA00023014"/>
    </source>
</evidence>
<keyword evidence="2" id="KW-0001">2Fe-2S</keyword>
<dbReference type="SUPFAM" id="SSF50022">
    <property type="entry name" value="ISP domain"/>
    <property type="match status" value="1"/>
</dbReference>
<keyword evidence="3" id="KW-0479">Metal-binding</keyword>
<sequence length="383" mass="43265">MKFVQLEKQITWPTEDFSRIPRKVFVEPELFDMEMERIFQGSTWNLVGHVSEIPQPGDFKTGYLGNIPIIVVRDNKSPRVINVLVNTCAHRGAEVERRPCGNAKQFSCLYHKWTYNLSGEMIGAPFKEDIPPNIEKEEMTLKKLNVAQFHGLIFASFQQNMVSIDEYLGDIGDGIRKGLGDKPLIPIGNQKVVYNCNWKLYSENVIDGYHTGYLHAAFRMLRMFSAGGVGTTSNYGSGQFSYKTLPLEKNDVLNDLSILEKTNETSFIMNFFPTSVVSTHLETIGIRYVIPHSIDKTLVYFQYFMCETDSPEKKDLRIKQASNVLGPLGLISLEDAAALEAIQKSAVSGGHNIILKPSDGGIPIHSEVMVRNFWKQYHELMGL</sequence>
<keyword evidence="7" id="KW-0520">NAD</keyword>
<proteinExistence type="predicted"/>
<dbReference type="EMBL" id="WNZX01000002">
    <property type="protein sequence ID" value="MUG69873.1"/>
    <property type="molecule type" value="Genomic_DNA"/>
</dbReference>
<reference evidence="9 10" key="1">
    <citation type="submission" date="2019-11" db="EMBL/GenBank/DDBJ databases">
        <title>Draft genome sequences of five Paenibacillus species of dairy origin.</title>
        <authorList>
            <person name="Olajide A.M."/>
            <person name="Chen S."/>
            <person name="Lapointe G."/>
        </authorList>
    </citation>
    <scope>NUCLEOTIDE SEQUENCE [LARGE SCALE GENOMIC DNA]</scope>
    <source>
        <strain evidence="9 10">2CS3</strain>
    </source>
</reference>
<evidence type="ECO:0000313" key="9">
    <source>
        <dbReference type="EMBL" id="MUG69873.1"/>
    </source>
</evidence>
<dbReference type="Gene3D" id="2.102.10.10">
    <property type="entry name" value="Rieske [2Fe-2S] iron-sulphur domain"/>
    <property type="match status" value="1"/>
</dbReference>
<gene>
    <name evidence="9" type="ORF">GNP93_04180</name>
</gene>
<dbReference type="GO" id="GO:0004497">
    <property type="term" value="F:monooxygenase activity"/>
    <property type="evidence" value="ECO:0007669"/>
    <property type="project" value="UniProtKB-ARBA"/>
</dbReference>
<keyword evidence="5" id="KW-0408">Iron</keyword>
<comment type="caution">
    <text evidence="9">The sequence shown here is derived from an EMBL/GenBank/DDBJ whole genome shotgun (WGS) entry which is preliminary data.</text>
</comment>
<dbReference type="InterPro" id="IPR017941">
    <property type="entry name" value="Rieske_2Fe-2S"/>
</dbReference>
<dbReference type="Pfam" id="PF00355">
    <property type="entry name" value="Rieske"/>
    <property type="match status" value="1"/>
</dbReference>
<evidence type="ECO:0000256" key="4">
    <source>
        <dbReference type="ARBA" id="ARBA00023002"/>
    </source>
</evidence>
<dbReference type="SUPFAM" id="SSF55961">
    <property type="entry name" value="Bet v1-like"/>
    <property type="match status" value="1"/>
</dbReference>
<evidence type="ECO:0000256" key="7">
    <source>
        <dbReference type="ARBA" id="ARBA00023027"/>
    </source>
</evidence>
<dbReference type="RefSeq" id="WP_127610728.1">
    <property type="nucleotide sequence ID" value="NZ_JARTHJ010000127.1"/>
</dbReference>
<keyword evidence="10" id="KW-1185">Reference proteome</keyword>
<evidence type="ECO:0000259" key="8">
    <source>
        <dbReference type="PROSITE" id="PS51296"/>
    </source>
</evidence>
<name>A0A7X2Z7S5_9BACL</name>
<dbReference type="InterPro" id="IPR015879">
    <property type="entry name" value="Ring_hydroxy_dOase_asu_C_dom"/>
</dbReference>
<keyword evidence="4" id="KW-0560">Oxidoreductase</keyword>
<dbReference type="InterPro" id="IPR036922">
    <property type="entry name" value="Rieske_2Fe-2S_sf"/>
</dbReference>
<keyword evidence="6" id="KW-0411">Iron-sulfur</keyword>
<dbReference type="PANTHER" id="PTHR43756:SF5">
    <property type="entry name" value="CHOLINE MONOOXYGENASE, CHLOROPLASTIC"/>
    <property type="match status" value="1"/>
</dbReference>
<dbReference type="PRINTS" id="PR00090">
    <property type="entry name" value="RNGDIOXGNASE"/>
</dbReference>
<evidence type="ECO:0000256" key="1">
    <source>
        <dbReference type="ARBA" id="ARBA00001962"/>
    </source>
</evidence>
<dbReference type="Proteomes" id="UP000450917">
    <property type="component" value="Unassembled WGS sequence"/>
</dbReference>
<dbReference type="Gene3D" id="3.90.380.10">
    <property type="entry name" value="Naphthalene 1,2-dioxygenase Alpha Subunit, Chain A, domain 1"/>
    <property type="match status" value="2"/>
</dbReference>
<dbReference type="PANTHER" id="PTHR43756">
    <property type="entry name" value="CHOLINE MONOOXYGENASE, CHLOROPLASTIC"/>
    <property type="match status" value="1"/>
</dbReference>
<dbReference type="Pfam" id="PF00848">
    <property type="entry name" value="Ring_hydroxyl_A"/>
    <property type="match status" value="1"/>
</dbReference>
<dbReference type="InterPro" id="IPR001663">
    <property type="entry name" value="Rng_hydr_dOase-A"/>
</dbReference>
<protein>
    <submittedName>
        <fullName evidence="9">Rieske 2Fe-2S domain-containing protein</fullName>
    </submittedName>
</protein>
<accession>A0A7X2Z7S5</accession>
<dbReference type="PROSITE" id="PS51296">
    <property type="entry name" value="RIESKE"/>
    <property type="match status" value="1"/>
</dbReference>
<organism evidence="9 10">
    <name type="scientific">Paenibacillus validus</name>
    <dbReference type="NCBI Taxonomy" id="44253"/>
    <lineage>
        <taxon>Bacteria</taxon>
        <taxon>Bacillati</taxon>
        <taxon>Bacillota</taxon>
        <taxon>Bacilli</taxon>
        <taxon>Bacillales</taxon>
        <taxon>Paenibacillaceae</taxon>
        <taxon>Paenibacillus</taxon>
    </lineage>
</organism>
<feature type="domain" description="Rieske" evidence="8">
    <location>
        <begin position="44"/>
        <end position="155"/>
    </location>
</feature>
<evidence type="ECO:0000256" key="3">
    <source>
        <dbReference type="ARBA" id="ARBA00022723"/>
    </source>
</evidence>
<evidence type="ECO:0000256" key="2">
    <source>
        <dbReference type="ARBA" id="ARBA00022714"/>
    </source>
</evidence>
<comment type="cofactor">
    <cofactor evidence="1">
        <name>Fe cation</name>
        <dbReference type="ChEBI" id="CHEBI:24875"/>
    </cofactor>
</comment>
<dbReference type="PROSITE" id="PS00570">
    <property type="entry name" value="RING_HYDROXYL_ALPHA"/>
    <property type="match status" value="1"/>
</dbReference>
<dbReference type="GO" id="GO:0051537">
    <property type="term" value="F:2 iron, 2 sulfur cluster binding"/>
    <property type="evidence" value="ECO:0007669"/>
    <property type="project" value="UniProtKB-KW"/>
</dbReference>
<dbReference type="InterPro" id="IPR015881">
    <property type="entry name" value="ARHD_Rieske_2Fe_2S"/>
</dbReference>
<evidence type="ECO:0000313" key="10">
    <source>
        <dbReference type="Proteomes" id="UP000450917"/>
    </source>
</evidence>
<evidence type="ECO:0000256" key="5">
    <source>
        <dbReference type="ARBA" id="ARBA00023004"/>
    </source>
</evidence>